<feature type="domain" description="HTH luxR-type" evidence="1">
    <location>
        <begin position="192"/>
        <end position="249"/>
    </location>
</feature>
<gene>
    <name evidence="2" type="ORF">Q5H91_07800</name>
</gene>
<dbReference type="InterPro" id="IPR016032">
    <property type="entry name" value="Sig_transdc_resp-reg_C-effctor"/>
</dbReference>
<dbReference type="PRINTS" id="PR00038">
    <property type="entry name" value="HTHLUXR"/>
</dbReference>
<keyword evidence="3" id="KW-1185">Reference proteome</keyword>
<protein>
    <submittedName>
        <fullName evidence="2">LuxR C-terminal-related transcriptional regulator</fullName>
    </submittedName>
</protein>
<dbReference type="SUPFAM" id="SSF46894">
    <property type="entry name" value="C-terminal effector domain of the bipartite response regulators"/>
    <property type="match status" value="1"/>
</dbReference>
<accession>A0ABT9EJT5</accession>
<dbReference type="InterPro" id="IPR000792">
    <property type="entry name" value="Tscrpt_reg_LuxR_C"/>
</dbReference>
<evidence type="ECO:0000313" key="2">
    <source>
        <dbReference type="EMBL" id="MDP1027110.1"/>
    </source>
</evidence>
<dbReference type="InterPro" id="IPR036388">
    <property type="entry name" value="WH-like_DNA-bd_sf"/>
</dbReference>
<sequence>MERSISTGGNTGRSRPLSGIEGRRATIWLDRPFAALRPDIAAFDGVEPTVARPSVRVVPAARQRQVEADARIAALDDLGLAAIVCDPSGRVLACSQPAAAILNAGEILAASAERLVAIDPQGHARLRAAIVRCGTAEAEEAERITLALTGADGLPARLDVAPLRQDGMSIGCIIQVTENRPGRQVVQQLVSAFGLTRAEAEVAIDLAHGLSAREIAERRSASSDTVRKQTQAIFQKLDVSKATRLSFVLGPFLR</sequence>
<proteinExistence type="predicted"/>
<evidence type="ECO:0000259" key="1">
    <source>
        <dbReference type="SMART" id="SM00421"/>
    </source>
</evidence>
<dbReference type="RefSeq" id="WP_305172806.1">
    <property type="nucleotide sequence ID" value="NZ_JAUUDS010000002.1"/>
</dbReference>
<evidence type="ECO:0000313" key="3">
    <source>
        <dbReference type="Proteomes" id="UP001230685"/>
    </source>
</evidence>
<dbReference type="SMART" id="SM00421">
    <property type="entry name" value="HTH_LUXR"/>
    <property type="match status" value="1"/>
</dbReference>
<dbReference type="EMBL" id="JAUUDS010000002">
    <property type="protein sequence ID" value="MDP1027110.1"/>
    <property type="molecule type" value="Genomic_DNA"/>
</dbReference>
<dbReference type="Proteomes" id="UP001230685">
    <property type="component" value="Unassembled WGS sequence"/>
</dbReference>
<name>A0ABT9EJT5_9SPHN</name>
<dbReference type="Gene3D" id="1.10.10.10">
    <property type="entry name" value="Winged helix-like DNA-binding domain superfamily/Winged helix DNA-binding domain"/>
    <property type="match status" value="1"/>
</dbReference>
<comment type="caution">
    <text evidence="2">The sequence shown here is derived from an EMBL/GenBank/DDBJ whole genome shotgun (WGS) entry which is preliminary data.</text>
</comment>
<reference evidence="2 3" key="1">
    <citation type="submission" date="2023-07" db="EMBL/GenBank/DDBJ databases">
        <authorList>
            <person name="Kim M.K."/>
        </authorList>
    </citation>
    <scope>NUCLEOTIDE SEQUENCE [LARGE SCALE GENOMIC DNA]</scope>
    <source>
        <strain evidence="2 3">KR1UV-12</strain>
    </source>
</reference>
<organism evidence="2 3">
    <name type="scientific">Sphingomonas aurea</name>
    <dbReference type="NCBI Taxonomy" id="3063994"/>
    <lineage>
        <taxon>Bacteria</taxon>
        <taxon>Pseudomonadati</taxon>
        <taxon>Pseudomonadota</taxon>
        <taxon>Alphaproteobacteria</taxon>
        <taxon>Sphingomonadales</taxon>
        <taxon>Sphingomonadaceae</taxon>
        <taxon>Sphingomonas</taxon>
    </lineage>
</organism>